<keyword evidence="1" id="KW-0472">Membrane</keyword>
<gene>
    <name evidence="2" type="ORF">LCGC14_2729490</name>
</gene>
<accession>A0A0F9BGR0</accession>
<evidence type="ECO:0000313" key="2">
    <source>
        <dbReference type="EMBL" id="KKK89794.1"/>
    </source>
</evidence>
<dbReference type="EMBL" id="LAZR01049375">
    <property type="protein sequence ID" value="KKK89794.1"/>
    <property type="molecule type" value="Genomic_DNA"/>
</dbReference>
<keyword evidence="1" id="KW-0812">Transmembrane</keyword>
<comment type="caution">
    <text evidence="2">The sequence shown here is derived from an EMBL/GenBank/DDBJ whole genome shotgun (WGS) entry which is preliminary data.</text>
</comment>
<organism evidence="2">
    <name type="scientific">marine sediment metagenome</name>
    <dbReference type="NCBI Taxonomy" id="412755"/>
    <lineage>
        <taxon>unclassified sequences</taxon>
        <taxon>metagenomes</taxon>
        <taxon>ecological metagenomes</taxon>
    </lineage>
</organism>
<proteinExistence type="predicted"/>
<name>A0A0F9BGR0_9ZZZZ</name>
<keyword evidence="1" id="KW-1133">Transmembrane helix</keyword>
<feature type="non-terminal residue" evidence="2">
    <location>
        <position position="1"/>
    </location>
</feature>
<feature type="transmembrane region" description="Helical" evidence="1">
    <location>
        <begin position="12"/>
        <end position="34"/>
    </location>
</feature>
<protein>
    <submittedName>
        <fullName evidence="2">Uncharacterized protein</fullName>
    </submittedName>
</protein>
<dbReference type="AlphaFoldDB" id="A0A0F9BGR0"/>
<reference evidence="2" key="1">
    <citation type="journal article" date="2015" name="Nature">
        <title>Complex archaea that bridge the gap between prokaryotes and eukaryotes.</title>
        <authorList>
            <person name="Spang A."/>
            <person name="Saw J.H."/>
            <person name="Jorgensen S.L."/>
            <person name="Zaremba-Niedzwiedzka K."/>
            <person name="Martijn J."/>
            <person name="Lind A.E."/>
            <person name="van Eijk R."/>
            <person name="Schleper C."/>
            <person name="Guy L."/>
            <person name="Ettema T.J."/>
        </authorList>
    </citation>
    <scope>NUCLEOTIDE SEQUENCE</scope>
</reference>
<evidence type="ECO:0000256" key="1">
    <source>
        <dbReference type="SAM" id="Phobius"/>
    </source>
</evidence>
<sequence>FEIARSVMDIESLYITIAWVGIGLGFVGLVLVVADMIRVIRNE</sequence>